<dbReference type="Gene3D" id="3.40.50.300">
    <property type="entry name" value="P-loop containing nucleotide triphosphate hydrolases"/>
    <property type="match status" value="1"/>
</dbReference>
<dbReference type="Pfam" id="PF07726">
    <property type="entry name" value="AAA_3"/>
    <property type="match status" value="1"/>
</dbReference>
<evidence type="ECO:0000313" key="3">
    <source>
        <dbReference type="Proteomes" id="UP000420562"/>
    </source>
</evidence>
<dbReference type="InterPro" id="IPR041628">
    <property type="entry name" value="ChlI/MoxR_AAA_lid"/>
</dbReference>
<evidence type="ECO:0000259" key="1">
    <source>
        <dbReference type="SMART" id="SM00382"/>
    </source>
</evidence>
<dbReference type="InterPro" id="IPR003593">
    <property type="entry name" value="AAA+_ATPase"/>
</dbReference>
<dbReference type="CDD" id="cd00009">
    <property type="entry name" value="AAA"/>
    <property type="match status" value="1"/>
</dbReference>
<comment type="caution">
    <text evidence="2">The sequence shown here is derived from an EMBL/GenBank/DDBJ whole genome shotgun (WGS) entry which is preliminary data.</text>
</comment>
<dbReference type="PANTHER" id="PTHR42759">
    <property type="entry name" value="MOXR FAMILY PROTEIN"/>
    <property type="match status" value="1"/>
</dbReference>
<dbReference type="SMART" id="SM00382">
    <property type="entry name" value="AAA"/>
    <property type="match status" value="1"/>
</dbReference>
<dbReference type="PIRSF" id="PIRSF002849">
    <property type="entry name" value="AAA_ATPase_chaperone_MoxR_prd"/>
    <property type="match status" value="1"/>
</dbReference>
<feature type="domain" description="AAA+ ATPase" evidence="1">
    <location>
        <begin position="38"/>
        <end position="179"/>
    </location>
</feature>
<dbReference type="Pfam" id="PF17863">
    <property type="entry name" value="AAA_lid_2"/>
    <property type="match status" value="1"/>
</dbReference>
<dbReference type="Proteomes" id="UP000420562">
    <property type="component" value="Unassembled WGS sequence"/>
</dbReference>
<dbReference type="InterPro" id="IPR011703">
    <property type="entry name" value="ATPase_AAA-3"/>
</dbReference>
<evidence type="ECO:0000313" key="2">
    <source>
        <dbReference type="EMBL" id="KAB0666290.1"/>
    </source>
</evidence>
<dbReference type="InterPro" id="IPR027417">
    <property type="entry name" value="P-loop_NTPase"/>
</dbReference>
<dbReference type="AlphaFoldDB" id="A0A7J4ZSU5"/>
<gene>
    <name evidence="2" type="ORF">F6V25_07420</name>
</gene>
<protein>
    <submittedName>
        <fullName evidence="2">AAA domain-containing protein</fullName>
    </submittedName>
</protein>
<dbReference type="GO" id="GO:0016887">
    <property type="term" value="F:ATP hydrolysis activity"/>
    <property type="evidence" value="ECO:0007669"/>
    <property type="project" value="InterPro"/>
</dbReference>
<dbReference type="SUPFAM" id="SSF52540">
    <property type="entry name" value="P-loop containing nucleoside triphosphate hydrolases"/>
    <property type="match status" value="1"/>
</dbReference>
<accession>A0A7J4ZSU5</accession>
<proteinExistence type="predicted"/>
<dbReference type="GO" id="GO:0005524">
    <property type="term" value="F:ATP binding"/>
    <property type="evidence" value="ECO:0007669"/>
    <property type="project" value="InterPro"/>
</dbReference>
<dbReference type="PANTHER" id="PTHR42759:SF5">
    <property type="entry name" value="METHANOL DEHYDROGENASE REGULATOR"/>
    <property type="match status" value="1"/>
</dbReference>
<dbReference type="InterPro" id="IPR050764">
    <property type="entry name" value="CbbQ/NirQ/NorQ/GpvN"/>
</dbReference>
<name>A0A7J4ZSU5_9BACT</name>
<organism evidence="2 3">
    <name type="scientific">Oryzomonas japonica</name>
    <dbReference type="NCBI Taxonomy" id="2603858"/>
    <lineage>
        <taxon>Bacteria</taxon>
        <taxon>Pseudomonadati</taxon>
        <taxon>Thermodesulfobacteriota</taxon>
        <taxon>Desulfuromonadia</taxon>
        <taxon>Geobacterales</taxon>
        <taxon>Geobacteraceae</taxon>
        <taxon>Oryzomonas</taxon>
    </lineage>
</organism>
<dbReference type="RefSeq" id="WP_151127959.1">
    <property type="nucleotide sequence ID" value="NZ_VZQZ01000003.1"/>
</dbReference>
<dbReference type="EMBL" id="VZQZ01000003">
    <property type="protein sequence ID" value="KAB0666290.1"/>
    <property type="molecule type" value="Genomic_DNA"/>
</dbReference>
<sequence>MALPDHNRTITTILDTLSRDYLHGKEEVLRLSMVALLTGGHILIEDLPGLGKTTIALALAGITGLSFGRVQCTSDLLPSDITGLSVFNREEGHFAFLPGPIFNNIVLLDEINRAMPRTQSAMLEAMEERRVTVEGTTHHLPDPFMVFATQNPSDQSGTFPLPESQLDRFLICTGIGYPPEHLEKGIIAGGGIRERIGGMTPVASTADILAARRCVETDIYLSDKVVDYIYALVAATRSHGMIQTGLSTRAAISLALAARAAAFLEGRDYVAPDDVKGIAVPVCAHRLVMRPDQETVDRGELLRALIADIALPLA</sequence>
<reference evidence="2 3" key="1">
    <citation type="submission" date="2019-09" db="EMBL/GenBank/DDBJ databases">
        <title>Geobacter sp. Red96, a novel strain isolated from paddy soil.</title>
        <authorList>
            <person name="Xu Z."/>
            <person name="Masuda Y."/>
            <person name="Itoh H."/>
            <person name="Senoo K."/>
        </authorList>
    </citation>
    <scope>NUCLEOTIDE SEQUENCE [LARGE SCALE GENOMIC DNA]</scope>
    <source>
        <strain evidence="2 3">Red96</strain>
    </source>
</reference>
<dbReference type="Gene3D" id="1.10.8.80">
    <property type="entry name" value="Magnesium chelatase subunit I, C-Terminal domain"/>
    <property type="match status" value="1"/>
</dbReference>
<keyword evidence="3" id="KW-1185">Reference proteome</keyword>